<dbReference type="Proteomes" id="UP000199352">
    <property type="component" value="Unassembled WGS sequence"/>
</dbReference>
<dbReference type="InterPro" id="IPR050463">
    <property type="entry name" value="Gfo/Idh/MocA_oxidrdct_glycsds"/>
</dbReference>
<accession>A0A1H9UDJ4</accession>
<dbReference type="EMBL" id="FOFR01000021">
    <property type="protein sequence ID" value="SES07237.1"/>
    <property type="molecule type" value="Genomic_DNA"/>
</dbReference>
<dbReference type="PANTHER" id="PTHR43818">
    <property type="entry name" value="BCDNA.GH03377"/>
    <property type="match status" value="1"/>
</dbReference>
<keyword evidence="5" id="KW-1185">Reference proteome</keyword>
<dbReference type="GO" id="GO:0016491">
    <property type="term" value="F:oxidoreductase activity"/>
    <property type="evidence" value="ECO:0007669"/>
    <property type="project" value="UniProtKB-KW"/>
</dbReference>
<dbReference type="Pfam" id="PF22725">
    <property type="entry name" value="GFO_IDH_MocA_C3"/>
    <property type="match status" value="1"/>
</dbReference>
<protein>
    <submittedName>
        <fullName evidence="4">Predicted dehydrogenase</fullName>
    </submittedName>
</protein>
<dbReference type="InterPro" id="IPR036291">
    <property type="entry name" value="NAD(P)-bd_dom_sf"/>
</dbReference>
<dbReference type="Gene3D" id="3.30.360.10">
    <property type="entry name" value="Dihydrodipicolinate Reductase, domain 2"/>
    <property type="match status" value="1"/>
</dbReference>
<dbReference type="PANTHER" id="PTHR43818:SF11">
    <property type="entry name" value="BCDNA.GH03377"/>
    <property type="match status" value="1"/>
</dbReference>
<dbReference type="InterPro" id="IPR000683">
    <property type="entry name" value="Gfo/Idh/MocA-like_OxRdtase_N"/>
</dbReference>
<dbReference type="SUPFAM" id="SSF55347">
    <property type="entry name" value="Glyceraldehyde-3-phosphate dehydrogenase-like, C-terminal domain"/>
    <property type="match status" value="1"/>
</dbReference>
<organism evidence="4 5">
    <name type="scientific">Lentzea xinjiangensis</name>
    <dbReference type="NCBI Taxonomy" id="402600"/>
    <lineage>
        <taxon>Bacteria</taxon>
        <taxon>Bacillati</taxon>
        <taxon>Actinomycetota</taxon>
        <taxon>Actinomycetes</taxon>
        <taxon>Pseudonocardiales</taxon>
        <taxon>Pseudonocardiaceae</taxon>
        <taxon>Lentzea</taxon>
    </lineage>
</organism>
<dbReference type="STRING" id="402600.SAMN05216188_12133"/>
<reference evidence="5" key="1">
    <citation type="submission" date="2016-10" db="EMBL/GenBank/DDBJ databases">
        <authorList>
            <person name="Varghese N."/>
            <person name="Submissions S."/>
        </authorList>
    </citation>
    <scope>NUCLEOTIDE SEQUENCE [LARGE SCALE GENOMIC DNA]</scope>
    <source>
        <strain evidence="5">CGMCC 4.3525</strain>
    </source>
</reference>
<sequence>MTTSPTSGATPPLGIAMIGHAFMGAAHSQAWRVAPHFFDLPLRPVMSVLAGRDSDRAQAAADRLGWTEAVTDWKSVLDRDDVHVVDICTPGDTHAEIAIAALAAGKHVLCEKPMANTVGEAVAMAEAAERAAQRGVRAMVGFTYRRVPALGLARDLVAQGRLGRIHHVRAQYLQDWIVDPAAPLSWRLDKDKAGSGALGDIGAHIVDATQFILGDTITEVMGTLVTFVPERPLATSHSGLSGTASDETGPVTVDDAALFLARFASGALGSFEATRFANGRKNALRIEVNGAKGSLAFDFEDMNVLQFFDGTEDSSTAGFRRIVVTEPEHPYVAAWWPAGHGLGYEHAFTHQVVDLVRAIAEGTDPAPTFAEGLRVQRVLAAVEASAESGTWHQV</sequence>
<dbReference type="GO" id="GO:0000166">
    <property type="term" value="F:nucleotide binding"/>
    <property type="evidence" value="ECO:0007669"/>
    <property type="project" value="InterPro"/>
</dbReference>
<dbReference type="Gene3D" id="3.40.50.720">
    <property type="entry name" value="NAD(P)-binding Rossmann-like Domain"/>
    <property type="match status" value="1"/>
</dbReference>
<dbReference type="InterPro" id="IPR055170">
    <property type="entry name" value="GFO_IDH_MocA-like_dom"/>
</dbReference>
<proteinExistence type="predicted"/>
<evidence type="ECO:0000259" key="3">
    <source>
        <dbReference type="Pfam" id="PF22725"/>
    </source>
</evidence>
<dbReference type="AlphaFoldDB" id="A0A1H9UDJ4"/>
<evidence type="ECO:0000313" key="5">
    <source>
        <dbReference type="Proteomes" id="UP000199352"/>
    </source>
</evidence>
<evidence type="ECO:0000259" key="2">
    <source>
        <dbReference type="Pfam" id="PF01408"/>
    </source>
</evidence>
<dbReference type="SUPFAM" id="SSF51735">
    <property type="entry name" value="NAD(P)-binding Rossmann-fold domains"/>
    <property type="match status" value="1"/>
</dbReference>
<dbReference type="Pfam" id="PF01408">
    <property type="entry name" value="GFO_IDH_MocA"/>
    <property type="match status" value="1"/>
</dbReference>
<evidence type="ECO:0000313" key="4">
    <source>
        <dbReference type="EMBL" id="SES07237.1"/>
    </source>
</evidence>
<evidence type="ECO:0000256" key="1">
    <source>
        <dbReference type="ARBA" id="ARBA00023002"/>
    </source>
</evidence>
<gene>
    <name evidence="4" type="ORF">SAMN05216188_12133</name>
</gene>
<keyword evidence="1" id="KW-0560">Oxidoreductase</keyword>
<feature type="domain" description="GFO/IDH/MocA-like oxidoreductase" evidence="3">
    <location>
        <begin position="153"/>
        <end position="295"/>
    </location>
</feature>
<name>A0A1H9UDJ4_9PSEU</name>
<feature type="domain" description="Gfo/Idh/MocA-like oxidoreductase N-terminal" evidence="2">
    <location>
        <begin position="14"/>
        <end position="141"/>
    </location>
</feature>